<sequence length="460" mass="51935">MNTSKAQIKQPNIILINCDDLGYGDLGCYGSTENETPVIDKLAEEGMRFTDFYMASPACSPSRGAMMTGCYPPRIGFGSFEGHWVLFPGQPVGLNPEEITIAKLLQQSGYATKLVGKWHCGDQKDFLPTKHGFDSYYGLPYSNDMGRQNEDDDYPPLPLLRDDEVIQQQPDQRSLTERYVEESVRFVRKNANQPFFLYLAHMHVHLPIYVPEHFLKESKNGRYGAAVACIDWATGVLLHELKQLGLEEDTLIIFTSDNGSRCQGEGGSNGKLRGTKGSTWEGGLRVPCIMRWPNKIPAGTTCTGITTAMDFYPTLAEIGGAEIPKDKVIDGVNILQVMNSGGTTESHRDTFFYYLTNNLEAIRYKNWKLHLRKNRREIKELYDLEADPGETQNIYEQHPLVVKELLIKMDSCREDIGDDSRNIKGKNIRPSGRVENPETLTHFDSDHPYIIAMYDLKDRG</sequence>
<evidence type="ECO:0000313" key="7">
    <source>
        <dbReference type="Proteomes" id="UP001304300"/>
    </source>
</evidence>
<evidence type="ECO:0000256" key="2">
    <source>
        <dbReference type="ARBA" id="ARBA00022723"/>
    </source>
</evidence>
<dbReference type="PROSITE" id="PS00149">
    <property type="entry name" value="SULFATASE_2"/>
    <property type="match status" value="1"/>
</dbReference>
<dbReference type="InterPro" id="IPR050738">
    <property type="entry name" value="Sulfatase"/>
</dbReference>
<dbReference type="CDD" id="cd16026">
    <property type="entry name" value="GALNS_like"/>
    <property type="match status" value="1"/>
</dbReference>
<accession>A0AAQ3QRY9</accession>
<protein>
    <submittedName>
        <fullName evidence="6">Sulfatase</fullName>
    </submittedName>
</protein>
<dbReference type="Gene3D" id="3.30.1120.10">
    <property type="match status" value="1"/>
</dbReference>
<organism evidence="6 7">
    <name type="scientific">Rubellicoccus peritrichatus</name>
    <dbReference type="NCBI Taxonomy" id="3080537"/>
    <lineage>
        <taxon>Bacteria</taxon>
        <taxon>Pseudomonadati</taxon>
        <taxon>Verrucomicrobiota</taxon>
        <taxon>Opitutia</taxon>
        <taxon>Puniceicoccales</taxon>
        <taxon>Cerasicoccaceae</taxon>
        <taxon>Rubellicoccus</taxon>
    </lineage>
</organism>
<feature type="domain" description="Sulfatase N-terminal" evidence="5">
    <location>
        <begin position="11"/>
        <end position="320"/>
    </location>
</feature>
<dbReference type="InterPro" id="IPR017850">
    <property type="entry name" value="Alkaline_phosphatase_core_sf"/>
</dbReference>
<evidence type="ECO:0000256" key="3">
    <source>
        <dbReference type="ARBA" id="ARBA00022801"/>
    </source>
</evidence>
<dbReference type="GO" id="GO:0004065">
    <property type="term" value="F:arylsulfatase activity"/>
    <property type="evidence" value="ECO:0007669"/>
    <property type="project" value="TreeGrafter"/>
</dbReference>
<keyword evidence="4" id="KW-0106">Calcium</keyword>
<dbReference type="KEGG" id="puo:RZN69_14245"/>
<dbReference type="Pfam" id="PF00884">
    <property type="entry name" value="Sulfatase"/>
    <property type="match status" value="1"/>
</dbReference>
<evidence type="ECO:0000256" key="1">
    <source>
        <dbReference type="ARBA" id="ARBA00008779"/>
    </source>
</evidence>
<reference evidence="6 7" key="1">
    <citation type="submission" date="2023-10" db="EMBL/GenBank/DDBJ databases">
        <title>Rubellicoccus peritrichatus gen. nov., sp. nov., isolated from an algae of coral reef tank.</title>
        <authorList>
            <person name="Luo J."/>
        </authorList>
    </citation>
    <scope>NUCLEOTIDE SEQUENCE [LARGE SCALE GENOMIC DNA]</scope>
    <source>
        <strain evidence="6 7">CR14</strain>
    </source>
</reference>
<comment type="similarity">
    <text evidence="1">Belongs to the sulfatase family.</text>
</comment>
<gene>
    <name evidence="6" type="ORF">RZN69_14245</name>
</gene>
<dbReference type="PANTHER" id="PTHR42693">
    <property type="entry name" value="ARYLSULFATASE FAMILY MEMBER"/>
    <property type="match status" value="1"/>
</dbReference>
<evidence type="ECO:0000313" key="6">
    <source>
        <dbReference type="EMBL" id="WOO39781.1"/>
    </source>
</evidence>
<dbReference type="InterPro" id="IPR000917">
    <property type="entry name" value="Sulfatase_N"/>
</dbReference>
<dbReference type="RefSeq" id="WP_317831788.1">
    <property type="nucleotide sequence ID" value="NZ_CP136920.1"/>
</dbReference>
<dbReference type="SUPFAM" id="SSF53649">
    <property type="entry name" value="Alkaline phosphatase-like"/>
    <property type="match status" value="1"/>
</dbReference>
<dbReference type="FunFam" id="3.40.720.10:FF:000004">
    <property type="entry name" value="Arylsulfatase E"/>
    <property type="match status" value="1"/>
</dbReference>
<dbReference type="Proteomes" id="UP001304300">
    <property type="component" value="Chromosome"/>
</dbReference>
<dbReference type="InterPro" id="IPR024607">
    <property type="entry name" value="Sulfatase_CS"/>
</dbReference>
<dbReference type="GO" id="GO:0046872">
    <property type="term" value="F:metal ion binding"/>
    <property type="evidence" value="ECO:0007669"/>
    <property type="project" value="UniProtKB-KW"/>
</dbReference>
<evidence type="ECO:0000256" key="4">
    <source>
        <dbReference type="ARBA" id="ARBA00022837"/>
    </source>
</evidence>
<keyword evidence="2" id="KW-0479">Metal-binding</keyword>
<evidence type="ECO:0000259" key="5">
    <source>
        <dbReference type="Pfam" id="PF00884"/>
    </source>
</evidence>
<dbReference type="PANTHER" id="PTHR42693:SF53">
    <property type="entry name" value="ENDO-4-O-SULFATASE"/>
    <property type="match status" value="1"/>
</dbReference>
<name>A0AAQ3QRY9_9BACT</name>
<proteinExistence type="inferred from homology"/>
<dbReference type="EMBL" id="CP136920">
    <property type="protein sequence ID" value="WOO39781.1"/>
    <property type="molecule type" value="Genomic_DNA"/>
</dbReference>
<keyword evidence="7" id="KW-1185">Reference proteome</keyword>
<dbReference type="Gene3D" id="3.40.720.10">
    <property type="entry name" value="Alkaline Phosphatase, subunit A"/>
    <property type="match status" value="1"/>
</dbReference>
<keyword evidence="3" id="KW-0378">Hydrolase</keyword>
<dbReference type="AlphaFoldDB" id="A0AAQ3QRY9"/>